<accession>A0A8J2WQ32</accession>
<proteinExistence type="predicted"/>
<dbReference type="Proteomes" id="UP000789390">
    <property type="component" value="Unassembled WGS sequence"/>
</dbReference>
<protein>
    <recommendedName>
        <fullName evidence="4">Cuticular protein</fullName>
    </recommendedName>
</protein>
<comment type="caution">
    <text evidence="2">The sequence shown here is derived from an EMBL/GenBank/DDBJ whole genome shotgun (WGS) entry which is preliminary data.</text>
</comment>
<organism evidence="2 3">
    <name type="scientific">Daphnia galeata</name>
    <dbReference type="NCBI Taxonomy" id="27404"/>
    <lineage>
        <taxon>Eukaryota</taxon>
        <taxon>Metazoa</taxon>
        <taxon>Ecdysozoa</taxon>
        <taxon>Arthropoda</taxon>
        <taxon>Crustacea</taxon>
        <taxon>Branchiopoda</taxon>
        <taxon>Diplostraca</taxon>
        <taxon>Cladocera</taxon>
        <taxon>Anomopoda</taxon>
        <taxon>Daphniidae</taxon>
        <taxon>Daphnia</taxon>
    </lineage>
</organism>
<feature type="chain" id="PRO_5035251935" description="Cuticular protein" evidence="1">
    <location>
        <begin position="21"/>
        <end position="103"/>
    </location>
</feature>
<evidence type="ECO:0008006" key="4">
    <source>
        <dbReference type="Google" id="ProtNLM"/>
    </source>
</evidence>
<dbReference type="OrthoDB" id="6367400at2759"/>
<evidence type="ECO:0000313" key="2">
    <source>
        <dbReference type="EMBL" id="CAH0113097.1"/>
    </source>
</evidence>
<keyword evidence="1" id="KW-0732">Signal</keyword>
<dbReference type="AlphaFoldDB" id="A0A8J2WQ32"/>
<sequence length="103" mass="11161">MNSFITLILLSVAAVVLTAAAPPAYGKSYGAVPALPPFGVAAKHPRYGYGGYGGNYGNNDYVIALRYENQVRDNSGIQTSYAYDVDGQKVQVARLDPVYYNKY</sequence>
<evidence type="ECO:0000313" key="3">
    <source>
        <dbReference type="Proteomes" id="UP000789390"/>
    </source>
</evidence>
<name>A0A8J2WQ32_9CRUS</name>
<dbReference type="EMBL" id="CAKKLH010000336">
    <property type="protein sequence ID" value="CAH0113097.1"/>
    <property type="molecule type" value="Genomic_DNA"/>
</dbReference>
<feature type="signal peptide" evidence="1">
    <location>
        <begin position="1"/>
        <end position="20"/>
    </location>
</feature>
<keyword evidence="3" id="KW-1185">Reference proteome</keyword>
<evidence type="ECO:0000256" key="1">
    <source>
        <dbReference type="SAM" id="SignalP"/>
    </source>
</evidence>
<gene>
    <name evidence="2" type="ORF">DGAL_LOCUS16899</name>
</gene>
<reference evidence="2" key="1">
    <citation type="submission" date="2021-11" db="EMBL/GenBank/DDBJ databases">
        <authorList>
            <person name="Schell T."/>
        </authorList>
    </citation>
    <scope>NUCLEOTIDE SEQUENCE</scope>
    <source>
        <strain evidence="2">M5</strain>
    </source>
</reference>